<dbReference type="InterPro" id="IPR011335">
    <property type="entry name" value="Restrct_endonuc-II-like"/>
</dbReference>
<proteinExistence type="predicted"/>
<name>A0AA41QGS8_9MICO</name>
<keyword evidence="1" id="KW-0255">Endonuclease</keyword>
<keyword evidence="2" id="KW-1185">Reference proteome</keyword>
<keyword evidence="1" id="KW-0540">Nuclease</keyword>
<dbReference type="RefSeq" id="WP_236090154.1">
    <property type="nucleotide sequence ID" value="NZ_JAKGSG010000041.1"/>
</dbReference>
<sequence>MLRGRPGAETAHAWFGEVDGRSESVLESFARLECVDAGVPPDDLQHEFFDESGRFLGRADLAWKLPGSRWLVVEIDGDEFHSSRMARSRDAERQNGLVSDGRIVVLRYTYDHLRHRGHVGEQVRSTLARLGRTAGHR</sequence>
<dbReference type="Proteomes" id="UP001165405">
    <property type="component" value="Unassembled WGS sequence"/>
</dbReference>
<gene>
    <name evidence="1" type="ORF">L1785_15385</name>
</gene>
<evidence type="ECO:0000313" key="1">
    <source>
        <dbReference type="EMBL" id="MCF4122361.1"/>
    </source>
</evidence>
<dbReference type="EMBL" id="JAKGSG010000041">
    <property type="protein sequence ID" value="MCF4122361.1"/>
    <property type="molecule type" value="Genomic_DNA"/>
</dbReference>
<dbReference type="AlphaFoldDB" id="A0AA41QGS8"/>
<comment type="caution">
    <text evidence="1">The sequence shown here is derived from an EMBL/GenBank/DDBJ whole genome shotgun (WGS) entry which is preliminary data.</text>
</comment>
<protein>
    <submittedName>
        <fullName evidence="1">Endonuclease domain-containing protein</fullName>
    </submittedName>
</protein>
<evidence type="ECO:0000313" key="2">
    <source>
        <dbReference type="Proteomes" id="UP001165405"/>
    </source>
</evidence>
<keyword evidence="1" id="KW-0378">Hydrolase</keyword>
<reference evidence="1" key="1">
    <citation type="submission" date="2022-01" db="EMBL/GenBank/DDBJ databases">
        <title>Antribacter sp. nov., isolated from Guizhou of China.</title>
        <authorList>
            <person name="Chengliang C."/>
            <person name="Ya Z."/>
        </authorList>
    </citation>
    <scope>NUCLEOTIDE SEQUENCE</scope>
    <source>
        <strain evidence="1">KLBMP 9083</strain>
    </source>
</reference>
<accession>A0AA41QGS8</accession>
<dbReference type="SUPFAM" id="SSF52980">
    <property type="entry name" value="Restriction endonuclease-like"/>
    <property type="match status" value="1"/>
</dbReference>
<dbReference type="GO" id="GO:0004519">
    <property type="term" value="F:endonuclease activity"/>
    <property type="evidence" value="ECO:0007669"/>
    <property type="project" value="UniProtKB-KW"/>
</dbReference>
<dbReference type="Gene3D" id="3.40.960.10">
    <property type="entry name" value="VSR Endonuclease"/>
    <property type="match status" value="1"/>
</dbReference>
<organism evidence="1 2">
    <name type="scientific">Antribacter soli</name>
    <dbReference type="NCBI Taxonomy" id="2910976"/>
    <lineage>
        <taxon>Bacteria</taxon>
        <taxon>Bacillati</taxon>
        <taxon>Actinomycetota</taxon>
        <taxon>Actinomycetes</taxon>
        <taxon>Micrococcales</taxon>
        <taxon>Promicromonosporaceae</taxon>
        <taxon>Antribacter</taxon>
    </lineage>
</organism>